<dbReference type="InterPro" id="IPR009057">
    <property type="entry name" value="Homeodomain-like_sf"/>
</dbReference>
<evidence type="ECO:0000256" key="3">
    <source>
        <dbReference type="SAM" id="MobiDB-lite"/>
    </source>
</evidence>
<dbReference type="InterPro" id="IPR001647">
    <property type="entry name" value="HTH_TetR"/>
</dbReference>
<dbReference type="Pfam" id="PF00440">
    <property type="entry name" value="TetR_N"/>
    <property type="match status" value="1"/>
</dbReference>
<dbReference type="Gene3D" id="1.10.357.10">
    <property type="entry name" value="Tetracycline Repressor, domain 2"/>
    <property type="match status" value="1"/>
</dbReference>
<dbReference type="InterPro" id="IPR041474">
    <property type="entry name" value="NicS_C"/>
</dbReference>
<dbReference type="GO" id="GO:0003677">
    <property type="term" value="F:DNA binding"/>
    <property type="evidence" value="ECO:0007669"/>
    <property type="project" value="UniProtKB-UniRule"/>
</dbReference>
<evidence type="ECO:0000313" key="6">
    <source>
        <dbReference type="Proteomes" id="UP000007953"/>
    </source>
</evidence>
<name>F6G8T7_RALS8</name>
<sequence>MPRGTRTTRSPMAQPADTAAPVRPKRKNDPERTRADILAVATEEFAEQGFSGARVDTIAERTRTTKRMIYYYFGSKEGLYLAVLEKKYEEIRAFESSLQLSDMDPEAAMRALIGATFDYEENHPEFVRLVAVENIHNARHLAQSKTIANLNVTIVQTIQGLLERGRATGQFRAEVDALDLHLLITSFCFFRVSNRATLETAFGQKLGTPKTRARHKQMLCDAVIRYLKD</sequence>
<dbReference type="InterPro" id="IPR050109">
    <property type="entry name" value="HTH-type_TetR-like_transc_reg"/>
</dbReference>
<dbReference type="PANTHER" id="PTHR30328:SF54">
    <property type="entry name" value="HTH-TYPE TRANSCRIPTIONAL REPRESSOR SCO4008"/>
    <property type="match status" value="1"/>
</dbReference>
<dbReference type="EMBL" id="CP002820">
    <property type="protein sequence ID" value="AEG71306.1"/>
    <property type="molecule type" value="Genomic_DNA"/>
</dbReference>
<dbReference type="PRINTS" id="PR00455">
    <property type="entry name" value="HTHTETR"/>
</dbReference>
<dbReference type="HOGENOM" id="CLU_069356_1_2_4"/>
<feature type="DNA-binding region" description="H-T-H motif" evidence="2">
    <location>
        <begin position="54"/>
        <end position="73"/>
    </location>
</feature>
<evidence type="ECO:0000256" key="2">
    <source>
        <dbReference type="PROSITE-ProRule" id="PRU00335"/>
    </source>
</evidence>
<dbReference type="AlphaFoldDB" id="F6G8T7"/>
<feature type="region of interest" description="Disordered" evidence="3">
    <location>
        <begin position="1"/>
        <end position="31"/>
    </location>
</feature>
<organism evidence="5 6">
    <name type="scientific">Ralstonia solanacearum (strain Po82)</name>
    <dbReference type="NCBI Taxonomy" id="1031711"/>
    <lineage>
        <taxon>Bacteria</taxon>
        <taxon>Pseudomonadati</taxon>
        <taxon>Pseudomonadota</taxon>
        <taxon>Betaproteobacteria</taxon>
        <taxon>Burkholderiales</taxon>
        <taxon>Burkholderiaceae</taxon>
        <taxon>Ralstonia</taxon>
        <taxon>Ralstonia solanacearum species complex</taxon>
    </lineage>
</organism>
<keyword evidence="1 2" id="KW-0238">DNA-binding</keyword>
<feature type="domain" description="HTH tetR-type" evidence="4">
    <location>
        <begin position="31"/>
        <end position="91"/>
    </location>
</feature>
<evidence type="ECO:0000256" key="1">
    <source>
        <dbReference type="ARBA" id="ARBA00023125"/>
    </source>
</evidence>
<dbReference type="InterPro" id="IPR036271">
    <property type="entry name" value="Tet_transcr_reg_TetR-rel_C_sf"/>
</dbReference>
<dbReference type="PANTHER" id="PTHR30328">
    <property type="entry name" value="TRANSCRIPTIONAL REPRESSOR"/>
    <property type="match status" value="1"/>
</dbReference>
<gene>
    <name evidence="5" type="ordered locus">RSPO_m00668</name>
</gene>
<evidence type="ECO:0000313" key="5">
    <source>
        <dbReference type="EMBL" id="AEG71306.1"/>
    </source>
</evidence>
<dbReference type="PROSITE" id="PS50977">
    <property type="entry name" value="HTH_TETR_2"/>
    <property type="match status" value="1"/>
</dbReference>
<dbReference type="Proteomes" id="UP000007953">
    <property type="component" value="Plasmid megaplasmid"/>
</dbReference>
<keyword evidence="5" id="KW-0614">Plasmid</keyword>
<geneLocation type="plasmid" evidence="6"/>
<reference evidence="5 6" key="1">
    <citation type="journal article" date="2011" name="J. Bacteriol.">
        <title>Complete genome sequence of the plant pathogen Ralstonia solanacearum strain Po82.</title>
        <authorList>
            <person name="Xu J."/>
            <person name="Zheng H.J."/>
            <person name="Liu L."/>
            <person name="Pan Z.C."/>
            <person name="Prior P."/>
            <person name="Tang B."/>
            <person name="Xu J.S."/>
            <person name="Zhang H."/>
            <person name="Tian Q."/>
            <person name="Zhang L.Q."/>
            <person name="Feng J."/>
        </authorList>
    </citation>
    <scope>NUCLEOTIDE SEQUENCE [LARGE SCALE GENOMIC DNA]</scope>
    <source>
        <strain evidence="6">Po82</strain>
    </source>
</reference>
<dbReference type="KEGG" id="rsn:RSPO_m00668"/>
<proteinExistence type="predicted"/>
<evidence type="ECO:0000259" key="4">
    <source>
        <dbReference type="PROSITE" id="PS50977"/>
    </source>
</evidence>
<feature type="compositionally biased region" description="Polar residues" evidence="3">
    <location>
        <begin position="1"/>
        <end position="11"/>
    </location>
</feature>
<accession>F6G8T7</accession>
<protein>
    <submittedName>
        <fullName evidence="5">Transcriptional regulator, TetR family</fullName>
    </submittedName>
</protein>
<dbReference type="PATRIC" id="fig|1031711.3.peg.3886"/>
<dbReference type="Pfam" id="PF17938">
    <property type="entry name" value="TetR_C_29"/>
    <property type="match status" value="1"/>
</dbReference>
<dbReference type="SUPFAM" id="SSF48498">
    <property type="entry name" value="Tetracyclin repressor-like, C-terminal domain"/>
    <property type="match status" value="1"/>
</dbReference>
<dbReference type="SUPFAM" id="SSF46689">
    <property type="entry name" value="Homeodomain-like"/>
    <property type="match status" value="1"/>
</dbReference>